<proteinExistence type="predicted"/>
<reference evidence="4 5" key="1">
    <citation type="submission" date="2021-03" db="EMBL/GenBank/DDBJ databases">
        <title>Sequencing the genomes of 1000 actinobacteria strains.</title>
        <authorList>
            <person name="Klenk H.-P."/>
        </authorList>
    </citation>
    <scope>NUCLEOTIDE SEQUENCE [LARGE SCALE GENOMIC DNA]</scope>
    <source>
        <strain evidence="4 5">DSM 40843</strain>
    </source>
</reference>
<evidence type="ECO:0000256" key="1">
    <source>
        <dbReference type="SAM" id="MobiDB-lite"/>
    </source>
</evidence>
<organism evidence="4 5">
    <name type="scientific">Streptomyces clavifer</name>
    <dbReference type="NCBI Taxonomy" id="68188"/>
    <lineage>
        <taxon>Bacteria</taxon>
        <taxon>Bacillati</taxon>
        <taxon>Actinomycetota</taxon>
        <taxon>Actinomycetes</taxon>
        <taxon>Kitasatosporales</taxon>
        <taxon>Streptomycetaceae</taxon>
        <taxon>Streptomyces</taxon>
    </lineage>
</organism>
<sequence>MHLPSSARSRTARTSTMAAVAVAAAGVTLAGAPSALAIGESGDIDVRSVSWHSTGDRDGVEVCKFVLVASNFETLESVTWLITEKPRSIPPNTLSATLPLVNGKARSQEYLLPEGTYKLEWPVGGIPLKNKSFSVDCSQRGQGGPNGGRPDGGRQGSSSASDAGRSTGKSAAEIYDKPSGAVLAGGGGVPDMEGVSSESESGIGTSAALVAGAAGIAGLIMVRRSARRRARNEA</sequence>
<keyword evidence="2" id="KW-1133">Transmembrane helix</keyword>
<feature type="chain" id="PRO_5045323959" description="Secreted protein" evidence="3">
    <location>
        <begin position="38"/>
        <end position="234"/>
    </location>
</feature>
<keyword evidence="3" id="KW-0732">Signal</keyword>
<feature type="region of interest" description="Disordered" evidence="1">
    <location>
        <begin position="134"/>
        <end position="202"/>
    </location>
</feature>
<evidence type="ECO:0008006" key="6">
    <source>
        <dbReference type="Google" id="ProtNLM"/>
    </source>
</evidence>
<feature type="compositionally biased region" description="Gly residues" evidence="1">
    <location>
        <begin position="141"/>
        <end position="155"/>
    </location>
</feature>
<keyword evidence="2" id="KW-0812">Transmembrane</keyword>
<dbReference type="EMBL" id="JAGINS010000001">
    <property type="protein sequence ID" value="MBP2358326.1"/>
    <property type="molecule type" value="Genomic_DNA"/>
</dbReference>
<keyword evidence="5" id="KW-1185">Reference proteome</keyword>
<dbReference type="Proteomes" id="UP001519311">
    <property type="component" value="Unassembled WGS sequence"/>
</dbReference>
<protein>
    <recommendedName>
        <fullName evidence="6">Secreted protein</fullName>
    </recommendedName>
</protein>
<evidence type="ECO:0000256" key="2">
    <source>
        <dbReference type="SAM" id="Phobius"/>
    </source>
</evidence>
<feature type="signal peptide" evidence="3">
    <location>
        <begin position="1"/>
        <end position="37"/>
    </location>
</feature>
<feature type="compositionally biased region" description="Low complexity" evidence="1">
    <location>
        <begin position="193"/>
        <end position="202"/>
    </location>
</feature>
<name>A0ABS4V372_9ACTN</name>
<comment type="caution">
    <text evidence="4">The sequence shown here is derived from an EMBL/GenBank/DDBJ whole genome shotgun (WGS) entry which is preliminary data.</text>
</comment>
<evidence type="ECO:0000256" key="3">
    <source>
        <dbReference type="SAM" id="SignalP"/>
    </source>
</evidence>
<keyword evidence="2" id="KW-0472">Membrane</keyword>
<evidence type="ECO:0000313" key="4">
    <source>
        <dbReference type="EMBL" id="MBP2358326.1"/>
    </source>
</evidence>
<feature type="transmembrane region" description="Helical" evidence="2">
    <location>
        <begin position="202"/>
        <end position="222"/>
    </location>
</feature>
<dbReference type="RefSeq" id="WP_209469493.1">
    <property type="nucleotide sequence ID" value="NZ_BMWJ01000002.1"/>
</dbReference>
<evidence type="ECO:0000313" key="5">
    <source>
        <dbReference type="Proteomes" id="UP001519311"/>
    </source>
</evidence>
<accession>A0ABS4V372</accession>
<gene>
    <name evidence="4" type="ORF">JOF59_000726</name>
</gene>